<feature type="compositionally biased region" description="Low complexity" evidence="1">
    <location>
        <begin position="306"/>
        <end position="321"/>
    </location>
</feature>
<dbReference type="HOGENOM" id="CLU_041443_0_0_1"/>
<sequence length="524" mass="56365">MASSAIHPIRSLGFIDPRRPGEYPIILGETLKESSKSKDSLVNIRYNWQPKSGFGSRESKLTKSGDTCQLVVEDGGSDDGGAYEYTGILSSLQPGKSDDEPNSLALIFDKSKSAFVLESISASLDMNLRSGPGQSSKDTRQLPQLPTEQHSFVDSSGPNGDGHTSPSAEDETPDASNPYDFRHFLNEARENFERSAQQPGNRTPLPGSRTPLSGISTPLPGSSRFLATTPQFKPTPAMSKATPERKKKNEETTRNAGRTHPTSTKSKTTTKHETGKSSSIQPLSKARISDSDGDDSETIDVARVITKSSTTSNNSTTQKSSHAAGKGHTRNVSANIGRSPHIIINDDGGLEIDMGSPPPEDRRAKRGRVDPEMFRSHTGTPIGGISSNPHVRPESRPVGDQRGRGRDRDHDVTMKDIEAGSSPSDEDGDVEEFALGSPREKRLSVPNSGDVSRMDDEGEDDGGRRRHAPTPPAPASNDDDDDEDLLAAELEAALEEEDEEATRGIGLGIGMGVQDDESEVSEEE</sequence>
<protein>
    <recommendedName>
        <fullName evidence="2">Transcription elongation factor Eaf N-terminal domain-containing protein</fullName>
    </recommendedName>
</protein>
<dbReference type="Pfam" id="PF09816">
    <property type="entry name" value="EAF"/>
    <property type="match status" value="1"/>
</dbReference>
<dbReference type="EMBL" id="KN847479">
    <property type="protein sequence ID" value="KIX03375.1"/>
    <property type="molecule type" value="Genomic_DNA"/>
</dbReference>
<accession>A0A0D2J326</accession>
<name>A0A0D2J326_9EURO</name>
<dbReference type="AlphaFoldDB" id="A0A0D2J326"/>
<dbReference type="VEuPathDB" id="FungiDB:Z518_06927"/>
<evidence type="ECO:0000313" key="3">
    <source>
        <dbReference type="EMBL" id="KIX03375.1"/>
    </source>
</evidence>
<feature type="compositionally biased region" description="Basic and acidic residues" evidence="1">
    <location>
        <begin position="359"/>
        <end position="375"/>
    </location>
</feature>
<proteinExistence type="predicted"/>
<gene>
    <name evidence="3" type="ORF">Z518_06927</name>
</gene>
<dbReference type="RefSeq" id="XP_013270511.1">
    <property type="nucleotide sequence ID" value="XM_013415057.1"/>
</dbReference>
<dbReference type="InterPro" id="IPR019194">
    <property type="entry name" value="Tscrpt_elong_fac_Eaf_N"/>
</dbReference>
<feature type="compositionally biased region" description="Polar residues" evidence="1">
    <location>
        <begin position="132"/>
        <end position="167"/>
    </location>
</feature>
<reference evidence="3 4" key="1">
    <citation type="submission" date="2015-01" db="EMBL/GenBank/DDBJ databases">
        <title>The Genome Sequence of Rhinocladiella mackenzie CBS 650.93.</title>
        <authorList>
            <consortium name="The Broad Institute Genomics Platform"/>
            <person name="Cuomo C."/>
            <person name="de Hoog S."/>
            <person name="Gorbushina A."/>
            <person name="Stielow B."/>
            <person name="Teixiera M."/>
            <person name="Abouelleil A."/>
            <person name="Chapman S.B."/>
            <person name="Priest M."/>
            <person name="Young S.K."/>
            <person name="Wortman J."/>
            <person name="Nusbaum C."/>
            <person name="Birren B."/>
        </authorList>
    </citation>
    <scope>NUCLEOTIDE SEQUENCE [LARGE SCALE GENOMIC DNA]</scope>
    <source>
        <strain evidence="3 4">CBS 650.93</strain>
    </source>
</reference>
<organism evidence="3 4">
    <name type="scientific">Rhinocladiella mackenziei CBS 650.93</name>
    <dbReference type="NCBI Taxonomy" id="1442369"/>
    <lineage>
        <taxon>Eukaryota</taxon>
        <taxon>Fungi</taxon>
        <taxon>Dikarya</taxon>
        <taxon>Ascomycota</taxon>
        <taxon>Pezizomycotina</taxon>
        <taxon>Eurotiomycetes</taxon>
        <taxon>Chaetothyriomycetidae</taxon>
        <taxon>Chaetothyriales</taxon>
        <taxon>Herpotrichiellaceae</taxon>
        <taxon>Rhinocladiella</taxon>
    </lineage>
</organism>
<feature type="compositionally biased region" description="Basic and acidic residues" evidence="1">
    <location>
        <begin position="391"/>
        <end position="418"/>
    </location>
</feature>
<feature type="compositionally biased region" description="Polar residues" evidence="1">
    <location>
        <begin position="210"/>
        <end position="232"/>
    </location>
</feature>
<dbReference type="Proteomes" id="UP000053617">
    <property type="component" value="Unassembled WGS sequence"/>
</dbReference>
<evidence type="ECO:0000259" key="2">
    <source>
        <dbReference type="Pfam" id="PF09816"/>
    </source>
</evidence>
<feature type="region of interest" description="Disordered" evidence="1">
    <location>
        <begin position="126"/>
        <end position="524"/>
    </location>
</feature>
<dbReference type="STRING" id="1442369.A0A0D2J326"/>
<feature type="compositionally biased region" description="Acidic residues" evidence="1">
    <location>
        <begin position="477"/>
        <end position="500"/>
    </location>
</feature>
<dbReference type="OrthoDB" id="125903at2759"/>
<feature type="domain" description="Transcription elongation factor Eaf N-terminal" evidence="2">
    <location>
        <begin position="23"/>
        <end position="130"/>
    </location>
</feature>
<evidence type="ECO:0000256" key="1">
    <source>
        <dbReference type="SAM" id="MobiDB-lite"/>
    </source>
</evidence>
<feature type="compositionally biased region" description="Acidic residues" evidence="1">
    <location>
        <begin position="514"/>
        <end position="524"/>
    </location>
</feature>
<feature type="compositionally biased region" description="Basic and acidic residues" evidence="1">
    <location>
        <begin position="180"/>
        <end position="193"/>
    </location>
</feature>
<evidence type="ECO:0000313" key="4">
    <source>
        <dbReference type="Proteomes" id="UP000053617"/>
    </source>
</evidence>
<feature type="compositionally biased region" description="Basic and acidic residues" evidence="1">
    <location>
        <begin position="242"/>
        <end position="253"/>
    </location>
</feature>
<dbReference type="GeneID" id="25294998"/>
<keyword evidence="4" id="KW-1185">Reference proteome</keyword>